<evidence type="ECO:0000313" key="2">
    <source>
        <dbReference type="EMBL" id="CRY94515.1"/>
    </source>
</evidence>
<proteinExistence type="predicted"/>
<reference evidence="2" key="1">
    <citation type="submission" date="2015-06" db="EMBL/GenBank/DDBJ databases">
        <authorList>
            <person name="Joergensen T."/>
        </authorList>
    </citation>
    <scope>NUCLEOTIDE SEQUENCE</scope>
    <source>
        <strain evidence="2">RGRH0269</strain>
    </source>
</reference>
<reference evidence="2" key="2">
    <citation type="submission" date="2015-07" db="EMBL/GenBank/DDBJ databases">
        <title>Plasmids, circular viruses and viroids from rat gut.</title>
        <authorList>
            <person name="Jorgensen T.J."/>
            <person name="Hansen M.A."/>
            <person name="Xu Z."/>
            <person name="Tabak M.A."/>
            <person name="Sorensen S.J."/>
            <person name="Hansen L.H."/>
        </authorList>
    </citation>
    <scope>NUCLEOTIDE SEQUENCE</scope>
    <source>
        <strain evidence="2">RGRH0269</strain>
    </source>
</reference>
<evidence type="ECO:0000259" key="1">
    <source>
        <dbReference type="Pfam" id="PF23343"/>
    </source>
</evidence>
<name>A0A0H5PZA5_9ZZZZ</name>
<sequence length="283" mass="32925">MDARGQVQALRATAYTRDLALLKQIGSDYKLVEMRCVRTRGVELDDPPAKGSVNKDKLANNVVRARSKVREYGLCNPWEYFLTLTINGAFLDRYDLAQLRRVLSQWVRDYRKRYGCDVKYLLIPEQHEDGAWHLHGFLMGLPKSHLVPFTLQERLPVYIRTKLKQGQPIYNWPAYAARFGHVTVEPIRDQARAVSYITKYITKDLSRSVSRLGAHLYYASQGLQKAQELKRGTLVADMQPDFENEYCRLQFFDGAQYQREELESRILSRREQEELCFDHTAGI</sequence>
<accession>A0A0H5PZA5</accession>
<organism evidence="2">
    <name type="scientific">uncultured prokaryote</name>
    <dbReference type="NCBI Taxonomy" id="198431"/>
    <lineage>
        <taxon>unclassified sequences</taxon>
        <taxon>environmental samples</taxon>
    </lineage>
</organism>
<feature type="domain" description="Replication-associated protein ORF2/G2P" evidence="1">
    <location>
        <begin position="80"/>
        <end position="204"/>
    </location>
</feature>
<dbReference type="InterPro" id="IPR056906">
    <property type="entry name" value="ORF2/G2P_dom"/>
</dbReference>
<dbReference type="Pfam" id="PF23343">
    <property type="entry name" value="REP_ORF2-G2P"/>
    <property type="match status" value="1"/>
</dbReference>
<dbReference type="AlphaFoldDB" id="A0A0H5PZA5"/>
<protein>
    <recommendedName>
        <fullName evidence="1">Replication-associated protein ORF2/G2P domain-containing protein</fullName>
    </recommendedName>
</protein>
<dbReference type="EMBL" id="LN852941">
    <property type="protein sequence ID" value="CRY94515.1"/>
    <property type="molecule type" value="Genomic_DNA"/>
</dbReference>